<comment type="caution">
    <text evidence="1">The sequence shown here is derived from an EMBL/GenBank/DDBJ whole genome shotgun (WGS) entry which is preliminary data.</text>
</comment>
<gene>
    <name evidence="1" type="ORF">GCM10022223_43810</name>
</gene>
<organism evidence="1 2">
    <name type="scientific">Kineosporia mesophila</name>
    <dbReference type="NCBI Taxonomy" id="566012"/>
    <lineage>
        <taxon>Bacteria</taxon>
        <taxon>Bacillati</taxon>
        <taxon>Actinomycetota</taxon>
        <taxon>Actinomycetes</taxon>
        <taxon>Kineosporiales</taxon>
        <taxon>Kineosporiaceae</taxon>
        <taxon>Kineosporia</taxon>
    </lineage>
</organism>
<evidence type="ECO:0000313" key="1">
    <source>
        <dbReference type="EMBL" id="GAA3622144.1"/>
    </source>
</evidence>
<keyword evidence="2" id="KW-1185">Reference proteome</keyword>
<accession>A0ABP6ZXH7</accession>
<proteinExistence type="predicted"/>
<name>A0ABP6ZXH7_9ACTN</name>
<evidence type="ECO:0000313" key="2">
    <source>
        <dbReference type="Proteomes" id="UP001501074"/>
    </source>
</evidence>
<protein>
    <submittedName>
        <fullName evidence="1">Uncharacterized protein</fullName>
    </submittedName>
</protein>
<dbReference type="Proteomes" id="UP001501074">
    <property type="component" value="Unassembled WGS sequence"/>
</dbReference>
<sequence>MANEKYNDGTLTIKIDEGALRRLQSEYTDLAAEFKKRAGEYGWSDKGNVTIAYPFYLQMGGASFEEAKSLIKALEKVRGNLLERFQLTYGDADGLSVGLKSLLAETDLAEELNGMTADEFGAYIQKSSASLAPTES</sequence>
<dbReference type="EMBL" id="BAAAZO010000009">
    <property type="protein sequence ID" value="GAA3622144.1"/>
    <property type="molecule type" value="Genomic_DNA"/>
</dbReference>
<dbReference type="RefSeq" id="WP_231481085.1">
    <property type="nucleotide sequence ID" value="NZ_BAAAZO010000009.1"/>
</dbReference>
<reference evidence="2" key="1">
    <citation type="journal article" date="2019" name="Int. J. Syst. Evol. Microbiol.">
        <title>The Global Catalogue of Microorganisms (GCM) 10K type strain sequencing project: providing services to taxonomists for standard genome sequencing and annotation.</title>
        <authorList>
            <consortium name="The Broad Institute Genomics Platform"/>
            <consortium name="The Broad Institute Genome Sequencing Center for Infectious Disease"/>
            <person name="Wu L."/>
            <person name="Ma J."/>
        </authorList>
    </citation>
    <scope>NUCLEOTIDE SEQUENCE [LARGE SCALE GENOMIC DNA]</scope>
    <source>
        <strain evidence="2">JCM 16902</strain>
    </source>
</reference>